<dbReference type="InterPro" id="IPR026124">
    <property type="entry name" value="Sperm-assoc_Ag8"/>
</dbReference>
<evidence type="ECO:0000313" key="2">
    <source>
        <dbReference type="Ensembl" id="ENSGALP00010013280.1"/>
    </source>
</evidence>
<dbReference type="GeneTree" id="ENSGT00640000091617"/>
<sequence length="612" mass="66582">MHRRRAPVSVPRRGERGGRRSRAVLIIQPRTIANDASSPKRSRREGGGEAGGRCVTSTPCPDVLQPRAPPQGSGTDGPSGCRSPAAPRLARGRAPGEGPPRWGRGWDVRSARINRGPRVGARRHRRRTPQSAAITARGRRRCQRALLLPGGGGSGAGVLQALRAARPCPACPGLSPWGRARSWAPGTKAPPGPAARTWSEPAPAWPHPPFASGHAPRPWPRPLAPLAPFCPVLLLPRPALTPANGNRARTRHRQSARGKNGRGARSPSPWRCGTRPCNTERGGGPRPPRGGAWTPGGSWGAHWGREPWGSKTEGTWGLGGYQKAWGGGRITGCTPAVPLPPRRVALTGHVVPVDPADGPPRGIRLRGEVLLPVVSPCCGDTVVAVAEEPQEVMTTPTEDSPEGVDTEEDDHEVPLTQTEESVPTTKELPEVPAEQLRRSVPRGTCLIHNWQEERATNHLDDVVPPQLGSEGFVHRYGHRGLLAPLHPPVPWPCSTTKDAFRPPHRISVPARGQREAMLEWMLYQKYQEGEFPCHPPNSHGISPFLLQPHNYHMEQPRSFWLERAHSLPGVTCIRTGDSPFRRNAAFSTPITEYLEQPLPYEAASRRPWPSMQ</sequence>
<dbReference type="GO" id="GO:0005634">
    <property type="term" value="C:nucleus"/>
    <property type="evidence" value="ECO:0000318"/>
    <property type="project" value="GO_Central"/>
</dbReference>
<reference evidence="2" key="3">
    <citation type="submission" date="2025-09" db="UniProtKB">
        <authorList>
            <consortium name="Ensembl"/>
        </authorList>
    </citation>
    <scope>IDENTIFICATION</scope>
    <source>
        <strain evidence="2">broiler</strain>
    </source>
</reference>
<feature type="compositionally biased region" description="Polar residues" evidence="1">
    <location>
        <begin position="415"/>
        <end position="424"/>
    </location>
</feature>
<evidence type="ECO:0000313" key="3">
    <source>
        <dbReference type="Proteomes" id="UP000000539"/>
    </source>
</evidence>
<keyword evidence="3" id="KW-1185">Reference proteome</keyword>
<feature type="region of interest" description="Disordered" evidence="1">
    <location>
        <begin position="1"/>
        <end position="138"/>
    </location>
</feature>
<dbReference type="Proteomes" id="UP000000539">
    <property type="component" value="Chromosome Z"/>
</dbReference>
<accession>A0A8V0Y6T6</accession>
<dbReference type="GO" id="GO:0008017">
    <property type="term" value="F:microtubule binding"/>
    <property type="evidence" value="ECO:0007669"/>
    <property type="project" value="InterPro"/>
</dbReference>
<feature type="compositionally biased region" description="Basic residues" evidence="1">
    <location>
        <begin position="248"/>
        <end position="262"/>
    </location>
</feature>
<feature type="compositionally biased region" description="Acidic residues" evidence="1">
    <location>
        <begin position="399"/>
        <end position="411"/>
    </location>
</feature>
<dbReference type="OrthoDB" id="9116902at2759"/>
<dbReference type="PANTHER" id="PTHR15510:SF5">
    <property type="entry name" value="SPERM-ASSOCIATED ANTIGEN 8"/>
    <property type="match status" value="1"/>
</dbReference>
<feature type="region of interest" description="Disordered" evidence="1">
    <location>
        <begin position="240"/>
        <end position="296"/>
    </location>
</feature>
<evidence type="ECO:0000256" key="1">
    <source>
        <dbReference type="SAM" id="MobiDB-lite"/>
    </source>
</evidence>
<dbReference type="GO" id="GO:0005737">
    <property type="term" value="C:cytoplasm"/>
    <property type="evidence" value="ECO:0000318"/>
    <property type="project" value="GO_Central"/>
</dbReference>
<dbReference type="AlphaFoldDB" id="A0A8V0Y6T6"/>
<protein>
    <submittedName>
        <fullName evidence="2">Sperm associated antigen 8</fullName>
    </submittedName>
</protein>
<name>A0A8V0Y6T6_CHICK</name>
<feature type="compositionally biased region" description="Low complexity" evidence="1">
    <location>
        <begin position="84"/>
        <end position="93"/>
    </location>
</feature>
<organism evidence="2 3">
    <name type="scientific">Gallus gallus</name>
    <name type="common">Chicken</name>
    <dbReference type="NCBI Taxonomy" id="9031"/>
    <lineage>
        <taxon>Eukaryota</taxon>
        <taxon>Metazoa</taxon>
        <taxon>Chordata</taxon>
        <taxon>Craniata</taxon>
        <taxon>Vertebrata</taxon>
        <taxon>Euteleostomi</taxon>
        <taxon>Archelosauria</taxon>
        <taxon>Archosauria</taxon>
        <taxon>Dinosauria</taxon>
        <taxon>Saurischia</taxon>
        <taxon>Theropoda</taxon>
        <taxon>Coelurosauria</taxon>
        <taxon>Aves</taxon>
        <taxon>Neognathae</taxon>
        <taxon>Galloanserae</taxon>
        <taxon>Galliformes</taxon>
        <taxon>Phasianidae</taxon>
        <taxon>Phasianinae</taxon>
        <taxon>Gallus</taxon>
    </lineage>
</organism>
<dbReference type="Ensembl" id="ENSGALT00010022975.1">
    <property type="protein sequence ID" value="ENSGALP00010013280.1"/>
    <property type="gene ID" value="ENSGALG00010009629.1"/>
</dbReference>
<proteinExistence type="predicted"/>
<dbReference type="Pfam" id="PF22584">
    <property type="entry name" value="CFAP143"/>
    <property type="match status" value="2"/>
</dbReference>
<reference evidence="2" key="1">
    <citation type="submission" date="2020-11" db="EMBL/GenBank/DDBJ databases">
        <title>Gallus gallus (Chicken) genome, bGalGal1, GRCg7b, maternal haplotype autosomes + Z &amp; W.</title>
        <authorList>
            <person name="Warren W."/>
            <person name="Formenti G."/>
            <person name="Fedrigo O."/>
            <person name="Haase B."/>
            <person name="Mountcastle J."/>
            <person name="Balacco J."/>
            <person name="Tracey A."/>
            <person name="Schneider V."/>
            <person name="Okimoto R."/>
            <person name="Cheng H."/>
            <person name="Hawken R."/>
            <person name="Howe K."/>
            <person name="Jarvis E.D."/>
        </authorList>
    </citation>
    <scope>NUCLEOTIDE SEQUENCE [LARGE SCALE GENOMIC DNA]</scope>
    <source>
        <strain evidence="2">Broiler</strain>
    </source>
</reference>
<gene>
    <name evidence="2" type="primary">SPAG8</name>
</gene>
<dbReference type="PANTHER" id="PTHR15510">
    <property type="entry name" value="SPERM-ASSOCIATED ANTIGEN 8"/>
    <property type="match status" value="1"/>
</dbReference>
<feature type="region of interest" description="Disordered" evidence="1">
    <location>
        <begin position="390"/>
        <end position="430"/>
    </location>
</feature>
<dbReference type="GO" id="GO:0045944">
    <property type="term" value="P:positive regulation of transcription by RNA polymerase II"/>
    <property type="evidence" value="ECO:0000318"/>
    <property type="project" value="GO_Central"/>
</dbReference>
<reference evidence="2" key="2">
    <citation type="submission" date="2025-08" db="UniProtKB">
        <authorList>
            <consortium name="Ensembl"/>
        </authorList>
    </citation>
    <scope>IDENTIFICATION</scope>
    <source>
        <strain evidence="2">broiler</strain>
    </source>
</reference>